<feature type="compositionally biased region" description="Basic and acidic residues" evidence="3">
    <location>
        <begin position="1"/>
        <end position="13"/>
    </location>
</feature>
<dbReference type="Gene3D" id="3.30.365.10">
    <property type="entry name" value="Aldehyde oxidase/xanthine dehydrogenase, molybdopterin binding domain"/>
    <property type="match status" value="4"/>
</dbReference>
<dbReference type="InterPro" id="IPR046867">
    <property type="entry name" value="AldOxase/xan_DH_MoCoBD2"/>
</dbReference>
<dbReference type="PANTHER" id="PTHR11908">
    <property type="entry name" value="XANTHINE DEHYDROGENASE"/>
    <property type="match status" value="1"/>
</dbReference>
<sequence>MSEHDSGTDRDADAAPAAAGPCTELPEGWAYDAEASGIGVLPVDMFRSIGKPVKRREDRRLVTGKGRFTDDFSVAGQLYAAMVRSPYPHARIRAIDTAAAQEAPGVLAVLTGQDALDDGLGPIPHNPVPSTRFDVKLRAPDGAMPFIGPHLLLPVDKARHVGEAVAMVVAESRAAAEDAAELVEVDWEELPHVADSLDAMAPGAPQVWDEVPGNAFVDSAFGDEAAVDAAFAEAAHVASAKFHVNRVTAVTMEPRAALADYDPETGRSTLYAGSGGAVRQKRELAETLGLDPADLRVLSHDVGGNFGARNRVYVEFGLVLWASRRLQRPVKFTATRSESFLTDYQGRDLNTHVQLALDADGRFLAMKADNVSNVGARCVSLSPLSKGSGLITGSYHIPHAHLRARAVFTNTMCTQAYRSSGRPEVTYAIERLVDIAAEEMGLDKIELRRRNLVAPTDMPYRTAMGSIYDSGEYEANMDRAMALFEWDAIPARHADAEARGKRLGVGLANYVESSIGTPKERAEITVAPGGQVEVVIGTQPSGQGHETSFAQVVADMLQTPVERVRIVLGDTDKVSLGGGTHSGRSMRHAGTVMAMASADLLRKARTLAADRLGFPPEELDFTDGAFSHRDSNQTVTLAELATADAPLFAARTNEMHAPVFPNGTAICEVEIDPDTCRIEITRYASIDDVGRCINPMIVHGQSHGGIAQGVGQAMWENCPIDAESGQPLAGSLMDYGMPRADNVPFYDVGISEVLSPTNPFGVKAGGEGGTTPALATVTLAVLDALRPLGVRDISMPVTPERLWQALHAAPQATESRT</sequence>
<keyword evidence="2" id="KW-0560">Oxidoreductase</keyword>
<dbReference type="Gene3D" id="3.90.1170.50">
    <property type="entry name" value="Aldehyde oxidase/xanthine dehydrogenase, a/b hammerhead"/>
    <property type="match status" value="1"/>
</dbReference>
<evidence type="ECO:0000259" key="4">
    <source>
        <dbReference type="SMART" id="SM01008"/>
    </source>
</evidence>
<evidence type="ECO:0000313" key="6">
    <source>
        <dbReference type="Proteomes" id="UP000003635"/>
    </source>
</evidence>
<evidence type="ECO:0000256" key="3">
    <source>
        <dbReference type="SAM" id="MobiDB-lite"/>
    </source>
</evidence>
<dbReference type="PANTHER" id="PTHR11908:SF132">
    <property type="entry name" value="ALDEHYDE OXIDASE 1-RELATED"/>
    <property type="match status" value="1"/>
</dbReference>
<name>Q2CGN7_OCEGH</name>
<dbReference type="InterPro" id="IPR000674">
    <property type="entry name" value="Ald_Oxase/Xan_DH_a/b"/>
</dbReference>
<evidence type="ECO:0000313" key="5">
    <source>
        <dbReference type="EMBL" id="EAR51898.1"/>
    </source>
</evidence>
<dbReference type="AlphaFoldDB" id="Q2CGN7"/>
<dbReference type="Pfam" id="PF20256">
    <property type="entry name" value="MoCoBD_2"/>
    <property type="match status" value="1"/>
</dbReference>
<dbReference type="STRING" id="314256.OG2516_16394"/>
<feature type="region of interest" description="Disordered" evidence="3">
    <location>
        <begin position="1"/>
        <end position="21"/>
    </location>
</feature>
<dbReference type="InterPro" id="IPR037165">
    <property type="entry name" value="AldOxase/xan_DH_Mopterin-bd_sf"/>
</dbReference>
<dbReference type="Pfam" id="PF02738">
    <property type="entry name" value="MoCoBD_1"/>
    <property type="match status" value="1"/>
</dbReference>
<accession>Q2CGN7</accession>
<dbReference type="Proteomes" id="UP000003635">
    <property type="component" value="Unassembled WGS sequence"/>
</dbReference>
<proteinExistence type="predicted"/>
<dbReference type="HOGENOM" id="CLU_001681_2_0_5"/>
<evidence type="ECO:0000256" key="2">
    <source>
        <dbReference type="ARBA" id="ARBA00023002"/>
    </source>
</evidence>
<dbReference type="InterPro" id="IPR008274">
    <property type="entry name" value="AldOxase/xan_DH_MoCoBD1"/>
</dbReference>
<gene>
    <name evidence="5" type="ORF">OG2516_16394</name>
</gene>
<dbReference type="OrthoDB" id="8428274at2"/>
<dbReference type="GO" id="GO:0005506">
    <property type="term" value="F:iron ion binding"/>
    <property type="evidence" value="ECO:0007669"/>
    <property type="project" value="InterPro"/>
</dbReference>
<organism evidence="5 6">
    <name type="scientific">Oceanicola granulosus (strain ATCC BAA-861 / DSM 15982 / KCTC 12143 / HTCC2516)</name>
    <dbReference type="NCBI Taxonomy" id="314256"/>
    <lineage>
        <taxon>Bacteria</taxon>
        <taxon>Pseudomonadati</taxon>
        <taxon>Pseudomonadota</taxon>
        <taxon>Alphaproteobacteria</taxon>
        <taxon>Rhodobacterales</taxon>
        <taxon>Roseobacteraceae</taxon>
        <taxon>Oceanicola</taxon>
    </lineage>
</organism>
<dbReference type="Pfam" id="PF01315">
    <property type="entry name" value="Ald_Xan_dh_C"/>
    <property type="match status" value="1"/>
</dbReference>
<dbReference type="SMART" id="SM01008">
    <property type="entry name" value="Ald_Xan_dh_C"/>
    <property type="match status" value="1"/>
</dbReference>
<dbReference type="SUPFAM" id="SSF54665">
    <property type="entry name" value="CO dehydrogenase molybdoprotein N-domain-like"/>
    <property type="match status" value="1"/>
</dbReference>
<reference evidence="5 6" key="1">
    <citation type="journal article" date="2010" name="J. Bacteriol.">
        <title>Genome sequences of Oceanicola granulosus HTCC2516(T) and Oceanicola batsensis HTCC2597(TDelta).</title>
        <authorList>
            <person name="Thrash J.C."/>
            <person name="Cho J.C."/>
            <person name="Vergin K.L."/>
            <person name="Giovannoni S.J."/>
        </authorList>
    </citation>
    <scope>NUCLEOTIDE SEQUENCE [LARGE SCALE GENOMIC DNA]</scope>
    <source>
        <strain evidence="6">ATCC BAA-861 / DSM 15982 / KCTC 12143 / HTCC2516</strain>
    </source>
</reference>
<dbReference type="InterPro" id="IPR036856">
    <property type="entry name" value="Ald_Oxase/Xan_DH_a/b_sf"/>
</dbReference>
<dbReference type="EMBL" id="AAOT01000008">
    <property type="protein sequence ID" value="EAR51898.1"/>
    <property type="molecule type" value="Genomic_DNA"/>
</dbReference>
<dbReference type="RefSeq" id="WP_007257225.1">
    <property type="nucleotide sequence ID" value="NZ_CH724111.1"/>
</dbReference>
<protein>
    <submittedName>
        <fullName evidence="5">Possible carbon-monoxide dehydrogenase large subunit</fullName>
    </submittedName>
</protein>
<dbReference type="eggNOG" id="COG1529">
    <property type="taxonomic scope" value="Bacteria"/>
</dbReference>
<comment type="caution">
    <text evidence="5">The sequence shown here is derived from an EMBL/GenBank/DDBJ whole genome shotgun (WGS) entry which is preliminary data.</text>
</comment>
<evidence type="ECO:0000256" key="1">
    <source>
        <dbReference type="ARBA" id="ARBA00022505"/>
    </source>
</evidence>
<feature type="domain" description="Aldehyde oxidase/xanthine dehydrogenase a/b hammerhead" evidence="4">
    <location>
        <begin position="63"/>
        <end position="191"/>
    </location>
</feature>
<dbReference type="InterPro" id="IPR016208">
    <property type="entry name" value="Ald_Oxase/xanthine_DH-like"/>
</dbReference>
<keyword evidence="6" id="KW-1185">Reference proteome</keyword>
<keyword evidence="1" id="KW-0500">Molybdenum</keyword>
<dbReference type="GO" id="GO:0016491">
    <property type="term" value="F:oxidoreductase activity"/>
    <property type="evidence" value="ECO:0007669"/>
    <property type="project" value="UniProtKB-KW"/>
</dbReference>
<dbReference type="SUPFAM" id="SSF56003">
    <property type="entry name" value="Molybdenum cofactor-binding domain"/>
    <property type="match status" value="1"/>
</dbReference>